<comment type="caution">
    <text evidence="1">The sequence shown here is derived from an EMBL/GenBank/DDBJ whole genome shotgun (WGS) entry which is preliminary data.</text>
</comment>
<evidence type="ECO:0008006" key="3">
    <source>
        <dbReference type="Google" id="ProtNLM"/>
    </source>
</evidence>
<keyword evidence="2" id="KW-1185">Reference proteome</keyword>
<reference evidence="1 2" key="1">
    <citation type="journal article" date="2015" name="Antonie Van Leeuwenhoek">
        <title>Lampropedia puyangensis sp. nov., isolated from symptomatic bark of Populus ? euramericana canker and emended description of Lampropedia hyalina (Ehrenberg 1832) Lee et al. 2004.</title>
        <authorList>
            <person name="Li Y."/>
            <person name="Wang T."/>
            <person name="Piao C.G."/>
            <person name="Wang L.F."/>
            <person name="Tian G.Z."/>
            <person name="Zhu T.H."/>
            <person name="Guo M.W."/>
        </authorList>
    </citation>
    <scope>NUCLEOTIDE SEQUENCE [LARGE SCALE GENOMIC DNA]</scope>
    <source>
        <strain evidence="1 2">2-bin</strain>
    </source>
</reference>
<sequence>MHTIEWAPFSLAPNATEAQLLAASAAIQPLLQAQPAYQSRQLLKLGAGRYADMLHWRSQHEAQETLAALLDTDAFRHYFALMQTDAAPIWIEPLFTHAHTAKSIQGLEFSLFRLRPGISETSLMHAAQHMAASLYQGQPGFEAHMIMRNETDPTLLADVVLADSAQHARALCGRWGQGPFHPDCQDYLDMIDPTTVQLAFWSRVE</sequence>
<name>A0A4V4GSE4_9BURK</name>
<accession>A0A4V4GSE4</accession>
<proteinExistence type="predicted"/>
<protein>
    <recommendedName>
        <fullName evidence="3">ABM domain-containing protein</fullName>
    </recommendedName>
</protein>
<dbReference type="AlphaFoldDB" id="A0A4V4GSE4"/>
<dbReference type="EMBL" id="STFG01000001">
    <property type="protein sequence ID" value="THU05196.1"/>
    <property type="molecule type" value="Genomic_DNA"/>
</dbReference>
<evidence type="ECO:0000313" key="1">
    <source>
        <dbReference type="EMBL" id="THU05196.1"/>
    </source>
</evidence>
<dbReference type="Proteomes" id="UP000308917">
    <property type="component" value="Unassembled WGS sequence"/>
</dbReference>
<gene>
    <name evidence="1" type="ORF">E9531_01170</name>
</gene>
<dbReference type="RefSeq" id="WP_136571907.1">
    <property type="nucleotide sequence ID" value="NZ_STFG01000001.1"/>
</dbReference>
<dbReference type="OrthoDB" id="8590480at2"/>
<organism evidence="1 2">
    <name type="scientific">Lampropedia puyangensis</name>
    <dbReference type="NCBI Taxonomy" id="1330072"/>
    <lineage>
        <taxon>Bacteria</taxon>
        <taxon>Pseudomonadati</taxon>
        <taxon>Pseudomonadota</taxon>
        <taxon>Betaproteobacteria</taxon>
        <taxon>Burkholderiales</taxon>
        <taxon>Comamonadaceae</taxon>
        <taxon>Lampropedia</taxon>
    </lineage>
</organism>
<evidence type="ECO:0000313" key="2">
    <source>
        <dbReference type="Proteomes" id="UP000308917"/>
    </source>
</evidence>